<dbReference type="AlphaFoldDB" id="A0A1G5JMU8"/>
<comment type="similarity">
    <text evidence="1">Belongs to the HAD-like hydrolase superfamily. CbbY/CbbZ/Gph/YieH family.</text>
</comment>
<dbReference type="InterPro" id="IPR036412">
    <property type="entry name" value="HAD-like_sf"/>
</dbReference>
<dbReference type="PANTHER" id="PTHR18901">
    <property type="entry name" value="2-DEOXYGLUCOSE-6-PHOSPHATE PHOSPHATASE 2"/>
    <property type="match status" value="1"/>
</dbReference>
<feature type="binding site" evidence="3">
    <location>
        <position position="148"/>
    </location>
    <ligand>
        <name>substrate</name>
    </ligand>
</feature>
<feature type="binding site" evidence="3">
    <location>
        <begin position="47"/>
        <end position="52"/>
    </location>
    <ligand>
        <name>substrate</name>
    </ligand>
</feature>
<dbReference type="PRINTS" id="PR00413">
    <property type="entry name" value="HADHALOGNASE"/>
</dbReference>
<dbReference type="InterPro" id="IPR010976">
    <property type="entry name" value="B-phosphoglucomutase_hydrolase"/>
</dbReference>
<dbReference type="GO" id="GO:0000287">
    <property type="term" value="F:magnesium ion binding"/>
    <property type="evidence" value="ECO:0007669"/>
    <property type="project" value="InterPro"/>
</dbReference>
<comment type="cofactor">
    <cofactor evidence="4">
        <name>Mg(2+)</name>
        <dbReference type="ChEBI" id="CHEBI:18420"/>
    </cofactor>
    <text evidence="4">Binds 2 magnesium ions per subunit.</text>
</comment>
<feature type="binding site" evidence="3">
    <location>
        <position position="28"/>
    </location>
    <ligand>
        <name>substrate</name>
    </ligand>
</feature>
<feature type="site" description="Important for catalytic activity and assists the phosphoryl transfer reaction to Asp8 by balancing charge and orienting the reacting groups" evidence="5">
    <location>
        <position position="117"/>
    </location>
</feature>
<feature type="binding site" evidence="3">
    <location>
        <begin position="12"/>
        <end position="14"/>
    </location>
    <ligand>
        <name>substrate</name>
    </ligand>
</feature>
<keyword evidence="4" id="KW-0479">Metal-binding</keyword>
<keyword evidence="7" id="KW-1185">Reference proteome</keyword>
<feature type="site" description="Important for catalytic activity and assists the phosphoryl transfer reaction to Asp8 by balancing charge and orienting the reacting groups" evidence="5">
    <location>
        <position position="148"/>
    </location>
</feature>
<feature type="binding site" evidence="4">
    <location>
        <position position="14"/>
    </location>
    <ligand>
        <name>Mg(2+)</name>
        <dbReference type="ChEBI" id="CHEBI:18420"/>
    </ligand>
</feature>
<dbReference type="NCBIfam" id="TIGR01509">
    <property type="entry name" value="HAD-SF-IA-v3"/>
    <property type="match status" value="1"/>
</dbReference>
<dbReference type="NCBIfam" id="TIGR02009">
    <property type="entry name" value="PGMB-YQAB-SF"/>
    <property type="match status" value="1"/>
</dbReference>
<dbReference type="STRING" id="1120976.SAMN03080606_02941"/>
<accession>A0A1G5JMU8</accession>
<feature type="binding site" evidence="4">
    <location>
        <position position="173"/>
    </location>
    <ligand>
        <name>Mg(2+)</name>
        <dbReference type="ChEBI" id="CHEBI:18420"/>
    </ligand>
</feature>
<evidence type="ECO:0000256" key="5">
    <source>
        <dbReference type="PIRSR" id="PIRSR610972-4"/>
    </source>
</evidence>
<dbReference type="Gene3D" id="1.10.150.240">
    <property type="entry name" value="Putative phosphatase, domain 2"/>
    <property type="match status" value="1"/>
</dbReference>
<evidence type="ECO:0000256" key="1">
    <source>
        <dbReference type="ARBA" id="ARBA00006171"/>
    </source>
</evidence>
<dbReference type="SFLD" id="SFLDG01129">
    <property type="entry name" value="C1.5:_HAD__Beta-PGM__Phosphata"/>
    <property type="match status" value="1"/>
</dbReference>
<feature type="binding site" evidence="3">
    <location>
        <begin position="117"/>
        <end position="121"/>
    </location>
    <ligand>
        <name>substrate</name>
    </ligand>
</feature>
<name>A0A1G5JMU8_9FIRM</name>
<dbReference type="InterPro" id="IPR006439">
    <property type="entry name" value="HAD-SF_hydro_IA"/>
</dbReference>
<dbReference type="Proteomes" id="UP000198636">
    <property type="component" value="Unassembled WGS sequence"/>
</dbReference>
<protein>
    <submittedName>
        <fullName evidence="6">Beta-phosphoglucomutase</fullName>
    </submittedName>
</protein>
<dbReference type="CDD" id="cd02598">
    <property type="entry name" value="HAD_BPGM"/>
    <property type="match status" value="1"/>
</dbReference>
<dbReference type="RefSeq" id="WP_091545144.1">
    <property type="nucleotide sequence ID" value="NZ_FMUS01000020.1"/>
</dbReference>
<feature type="active site" description="Proton donor/acceptor" evidence="2">
    <location>
        <position position="14"/>
    </location>
</feature>
<dbReference type="InterPro" id="IPR023198">
    <property type="entry name" value="PGP-like_dom2"/>
</dbReference>
<dbReference type="NCBIfam" id="TIGR01990">
    <property type="entry name" value="bPGM"/>
    <property type="match status" value="1"/>
</dbReference>
<evidence type="ECO:0000313" key="7">
    <source>
        <dbReference type="Proteomes" id="UP000198636"/>
    </source>
</evidence>
<organism evidence="6 7">
    <name type="scientific">Alkaliphilus peptidifermentans DSM 18978</name>
    <dbReference type="NCBI Taxonomy" id="1120976"/>
    <lineage>
        <taxon>Bacteria</taxon>
        <taxon>Bacillati</taxon>
        <taxon>Bacillota</taxon>
        <taxon>Clostridia</taxon>
        <taxon>Peptostreptococcales</taxon>
        <taxon>Natronincolaceae</taxon>
        <taxon>Alkaliphilus</taxon>
    </lineage>
</organism>
<feature type="active site" description="Nucleophile" evidence="2">
    <location>
        <position position="12"/>
    </location>
</feature>
<dbReference type="OrthoDB" id="9797743at2"/>
<evidence type="ECO:0000256" key="3">
    <source>
        <dbReference type="PIRSR" id="PIRSR610972-2"/>
    </source>
</evidence>
<dbReference type="SFLD" id="SFLDG01135">
    <property type="entry name" value="C1.5.6:_HAD__Beta-PGM__Phospha"/>
    <property type="match status" value="1"/>
</dbReference>
<dbReference type="SUPFAM" id="SSF56784">
    <property type="entry name" value="HAD-like"/>
    <property type="match status" value="1"/>
</dbReference>
<feature type="binding site" evidence="4">
    <location>
        <position position="12"/>
    </location>
    <ligand>
        <name>Mg(2+)</name>
        <dbReference type="ChEBI" id="CHEBI:18420"/>
    </ligand>
</feature>
<feature type="binding site" evidence="3">
    <location>
        <position position="55"/>
    </location>
    <ligand>
        <name>substrate</name>
    </ligand>
</feature>
<dbReference type="SFLD" id="SFLDS00003">
    <property type="entry name" value="Haloacid_Dehalogenase"/>
    <property type="match status" value="1"/>
</dbReference>
<evidence type="ECO:0000256" key="2">
    <source>
        <dbReference type="PIRSR" id="PIRSR610972-1"/>
    </source>
</evidence>
<evidence type="ECO:0000256" key="4">
    <source>
        <dbReference type="PIRSR" id="PIRSR610972-3"/>
    </source>
</evidence>
<dbReference type="GO" id="GO:0005975">
    <property type="term" value="P:carbohydrate metabolic process"/>
    <property type="evidence" value="ECO:0007669"/>
    <property type="project" value="InterPro"/>
</dbReference>
<sequence length="216" mass="24099">MEKNQIKAVIFDLDGVLTDTAIYHYMGWKMLADKLNIPFDEALNEELKGIDRMTSLNKILARGNIDLSEDDKNLLCDEKNAYYVELIKKITEDDLLPGAKRALIELKNKGYKIGLASVSKNAFSVVESLNIANFFDYIVDARTINRGKPNPEIFIACAEAIGVKCHECIGVEDAVAGIEAIKRANMFAIGIGRRDILIKADIVLESLKDFDIDKLT</sequence>
<gene>
    <name evidence="6" type="ORF">SAMN03080606_02941</name>
</gene>
<dbReference type="Gene3D" id="3.40.50.1000">
    <property type="entry name" value="HAD superfamily/HAD-like"/>
    <property type="match status" value="1"/>
</dbReference>
<reference evidence="6 7" key="1">
    <citation type="submission" date="2016-10" db="EMBL/GenBank/DDBJ databases">
        <authorList>
            <person name="de Groot N.N."/>
        </authorList>
    </citation>
    <scope>NUCLEOTIDE SEQUENCE [LARGE SCALE GENOMIC DNA]</scope>
    <source>
        <strain evidence="6 7">DSM 18978</strain>
    </source>
</reference>
<dbReference type="EMBL" id="FMUS01000020">
    <property type="protein sequence ID" value="SCY89637.1"/>
    <property type="molecule type" value="Genomic_DNA"/>
</dbReference>
<evidence type="ECO:0000313" key="6">
    <source>
        <dbReference type="EMBL" id="SCY89637.1"/>
    </source>
</evidence>
<dbReference type="Pfam" id="PF00702">
    <property type="entry name" value="Hydrolase"/>
    <property type="match status" value="1"/>
</dbReference>
<feature type="binding site" evidence="4">
    <location>
        <position position="172"/>
    </location>
    <ligand>
        <name>Mg(2+)</name>
        <dbReference type="ChEBI" id="CHEBI:18420"/>
    </ligand>
</feature>
<dbReference type="InterPro" id="IPR023214">
    <property type="entry name" value="HAD_sf"/>
</dbReference>
<keyword evidence="4" id="KW-0460">Magnesium</keyword>
<dbReference type="InterPro" id="IPR010972">
    <property type="entry name" value="Beta-PGM"/>
</dbReference>
<proteinExistence type="inferred from homology"/>
<dbReference type="PANTHER" id="PTHR18901:SF38">
    <property type="entry name" value="PSEUDOURIDINE-5'-PHOSPHATASE"/>
    <property type="match status" value="1"/>
</dbReference>
<feature type="binding site" evidence="3">
    <location>
        <position position="79"/>
    </location>
    <ligand>
        <name>substrate</name>
    </ligand>
</feature>
<dbReference type="GO" id="GO:0008801">
    <property type="term" value="F:beta-phosphoglucomutase activity"/>
    <property type="evidence" value="ECO:0007669"/>
    <property type="project" value="InterPro"/>
</dbReference>
<dbReference type="SFLD" id="SFLDF00046">
    <property type="entry name" value="beta-phosphoglucomutase"/>
    <property type="match status" value="1"/>
</dbReference>